<evidence type="ECO:0000259" key="8">
    <source>
        <dbReference type="PROSITE" id="PS50011"/>
    </source>
</evidence>
<dbReference type="GO" id="GO:0005634">
    <property type="term" value="C:nucleus"/>
    <property type="evidence" value="ECO:0007669"/>
    <property type="project" value="TreeGrafter"/>
</dbReference>
<dbReference type="KEGG" id="aaf:AURANDRAFT_72516"/>
<dbReference type="GO" id="GO:0005524">
    <property type="term" value="F:ATP binding"/>
    <property type="evidence" value="ECO:0007669"/>
    <property type="project" value="UniProtKB-UniRule"/>
</dbReference>
<dbReference type="EMBL" id="GL833151">
    <property type="protein sequence ID" value="EGB04491.1"/>
    <property type="molecule type" value="Genomic_DNA"/>
</dbReference>
<dbReference type="AlphaFoldDB" id="F0YKA0"/>
<dbReference type="PROSITE" id="PS00107">
    <property type="entry name" value="PROTEIN_KINASE_ATP"/>
    <property type="match status" value="1"/>
</dbReference>
<keyword evidence="5" id="KW-0652">Protein synthesis inhibitor</keyword>
<dbReference type="eggNOG" id="KOG0601">
    <property type="taxonomic scope" value="Eukaryota"/>
</dbReference>
<evidence type="ECO:0000256" key="6">
    <source>
        <dbReference type="PROSITE-ProRule" id="PRU10141"/>
    </source>
</evidence>
<gene>
    <name evidence="9" type="ORF">AURANDRAFT_72516</name>
</gene>
<dbReference type="InterPro" id="IPR000719">
    <property type="entry name" value="Prot_kinase_dom"/>
</dbReference>
<evidence type="ECO:0000256" key="4">
    <source>
        <dbReference type="ARBA" id="ARBA00022840"/>
    </source>
</evidence>
<dbReference type="InParanoid" id="F0YKA0"/>
<keyword evidence="1" id="KW-0808">Transferase</keyword>
<organism evidence="10">
    <name type="scientific">Aureococcus anophagefferens</name>
    <name type="common">Harmful bloom alga</name>
    <dbReference type="NCBI Taxonomy" id="44056"/>
    <lineage>
        <taxon>Eukaryota</taxon>
        <taxon>Sar</taxon>
        <taxon>Stramenopiles</taxon>
        <taxon>Ochrophyta</taxon>
        <taxon>Pelagophyceae</taxon>
        <taxon>Pelagomonadales</taxon>
        <taxon>Pelagomonadaceae</taxon>
        <taxon>Aureococcus</taxon>
    </lineage>
</organism>
<name>F0YKA0_AURAN</name>
<sequence length="348" mass="36360">MMRTPARRLVPGLRTGVAERARALGQLSINDRLERRSVDAAPQPIDAATASRAKPWPRVSPPPAPAAPDDAPPSRLAADFDAVGALGRGGFGRVIAARHRLDGATYALKLQHAAETRGEARAMAAIGAHGNVVSYVTAWFETGVAARRFAAAARADDSESESDDEYEDETVGVLQLGLCAGGDLRSWLDGSTRDASPAGLVAAAKTVGGDVAAALAHVHARGWAHLDVAPRNVFSDGRGTWRLGDFGLAARHDRAPAAASLDGAPERRLPPGVAPRDARPSDVWGLGVVLFELLRVFPTTMERALALEHLRGGRPCEGPLARLVDALVARDPDARPAAAACAAALRGA</sequence>
<dbReference type="PROSITE" id="PS50011">
    <property type="entry name" value="PROTEIN_KINASE_DOM"/>
    <property type="match status" value="1"/>
</dbReference>
<dbReference type="PANTHER" id="PTHR11042">
    <property type="entry name" value="EUKARYOTIC TRANSLATION INITIATION FACTOR 2-ALPHA KINASE EIF2-ALPHA KINASE -RELATED"/>
    <property type="match status" value="1"/>
</dbReference>
<dbReference type="GO" id="GO:0005829">
    <property type="term" value="C:cytosol"/>
    <property type="evidence" value="ECO:0007669"/>
    <property type="project" value="TreeGrafter"/>
</dbReference>
<feature type="region of interest" description="Disordered" evidence="7">
    <location>
        <begin position="257"/>
        <end position="279"/>
    </location>
</feature>
<feature type="binding site" evidence="6">
    <location>
        <position position="109"/>
    </location>
    <ligand>
        <name>ATP</name>
        <dbReference type="ChEBI" id="CHEBI:30616"/>
    </ligand>
</feature>
<accession>F0YKA0</accession>
<reference evidence="9 10" key="1">
    <citation type="journal article" date="2011" name="Proc. Natl. Acad. Sci. U.S.A.">
        <title>Niche of harmful alga Aureococcus anophagefferens revealed through ecogenomics.</title>
        <authorList>
            <person name="Gobler C.J."/>
            <person name="Berry D.L."/>
            <person name="Dyhrman S.T."/>
            <person name="Wilhelm S.W."/>
            <person name="Salamov A."/>
            <person name="Lobanov A.V."/>
            <person name="Zhang Y."/>
            <person name="Collier J.L."/>
            <person name="Wurch L.L."/>
            <person name="Kustka A.B."/>
            <person name="Dill B.D."/>
            <person name="Shah M."/>
            <person name="VerBerkmoes N.C."/>
            <person name="Kuo A."/>
            <person name="Terry A."/>
            <person name="Pangilinan J."/>
            <person name="Lindquist E.A."/>
            <person name="Lucas S."/>
            <person name="Paulsen I.T."/>
            <person name="Hattenrath-Lehmann T.K."/>
            <person name="Talmage S.C."/>
            <person name="Walker E.A."/>
            <person name="Koch F."/>
            <person name="Burson A.M."/>
            <person name="Marcoval M.A."/>
            <person name="Tang Y.Z."/>
            <person name="Lecleir G.R."/>
            <person name="Coyne K.J."/>
            <person name="Berg G.M."/>
            <person name="Bertrand E.M."/>
            <person name="Saito M.A."/>
            <person name="Gladyshev V.N."/>
            <person name="Grigoriev I.V."/>
        </authorList>
    </citation>
    <scope>NUCLEOTIDE SEQUENCE [LARGE SCALE GENOMIC DNA]</scope>
    <source>
        <strain evidence="10">CCMP 1984</strain>
    </source>
</reference>
<feature type="region of interest" description="Disordered" evidence="7">
    <location>
        <begin position="38"/>
        <end position="73"/>
    </location>
</feature>
<dbReference type="Gene3D" id="3.30.200.20">
    <property type="entry name" value="Phosphorylase Kinase, domain 1"/>
    <property type="match status" value="1"/>
</dbReference>
<dbReference type="OrthoDB" id="1405469at2759"/>
<dbReference type="InterPro" id="IPR017441">
    <property type="entry name" value="Protein_kinase_ATP_BS"/>
</dbReference>
<dbReference type="InterPro" id="IPR050339">
    <property type="entry name" value="CC_SR_Kinase"/>
</dbReference>
<dbReference type="InterPro" id="IPR011009">
    <property type="entry name" value="Kinase-like_dom_sf"/>
</dbReference>
<keyword evidence="3" id="KW-0418">Kinase</keyword>
<evidence type="ECO:0000313" key="9">
    <source>
        <dbReference type="EMBL" id="EGB04491.1"/>
    </source>
</evidence>
<protein>
    <recommendedName>
        <fullName evidence="8">Protein kinase domain-containing protein</fullName>
    </recommendedName>
</protein>
<keyword evidence="2 6" id="KW-0547">Nucleotide-binding</keyword>
<feature type="domain" description="Protein kinase" evidence="8">
    <location>
        <begin position="80"/>
        <end position="348"/>
    </location>
</feature>
<dbReference type="RefSeq" id="XP_009040878.1">
    <property type="nucleotide sequence ID" value="XM_009042630.1"/>
</dbReference>
<dbReference type="PANTHER" id="PTHR11042:SF136">
    <property type="entry name" value="EIF-2-ALPHA KINASE GCN2"/>
    <property type="match status" value="1"/>
</dbReference>
<dbReference type="SUPFAM" id="SSF56112">
    <property type="entry name" value="Protein kinase-like (PK-like)"/>
    <property type="match status" value="1"/>
</dbReference>
<dbReference type="Pfam" id="PF00069">
    <property type="entry name" value="Pkinase"/>
    <property type="match status" value="1"/>
</dbReference>
<evidence type="ECO:0000256" key="1">
    <source>
        <dbReference type="ARBA" id="ARBA00022679"/>
    </source>
</evidence>
<dbReference type="GO" id="GO:0004694">
    <property type="term" value="F:eukaryotic translation initiation factor 2alpha kinase activity"/>
    <property type="evidence" value="ECO:0007669"/>
    <property type="project" value="TreeGrafter"/>
</dbReference>
<dbReference type="GeneID" id="20228745"/>
<evidence type="ECO:0000313" key="10">
    <source>
        <dbReference type="Proteomes" id="UP000002729"/>
    </source>
</evidence>
<dbReference type="Proteomes" id="UP000002729">
    <property type="component" value="Unassembled WGS sequence"/>
</dbReference>
<keyword evidence="4 6" id="KW-0067">ATP-binding</keyword>
<evidence type="ECO:0000256" key="7">
    <source>
        <dbReference type="SAM" id="MobiDB-lite"/>
    </source>
</evidence>
<dbReference type="Gene3D" id="1.10.510.10">
    <property type="entry name" value="Transferase(Phosphotransferase) domain 1"/>
    <property type="match status" value="1"/>
</dbReference>
<evidence type="ECO:0000256" key="2">
    <source>
        <dbReference type="ARBA" id="ARBA00022741"/>
    </source>
</evidence>
<dbReference type="GO" id="GO:0017148">
    <property type="term" value="P:negative regulation of translation"/>
    <property type="evidence" value="ECO:0007669"/>
    <property type="project" value="UniProtKB-KW"/>
</dbReference>
<proteinExistence type="predicted"/>
<evidence type="ECO:0000256" key="3">
    <source>
        <dbReference type="ARBA" id="ARBA00022777"/>
    </source>
</evidence>
<keyword evidence="10" id="KW-1185">Reference proteome</keyword>
<evidence type="ECO:0000256" key="5">
    <source>
        <dbReference type="ARBA" id="ARBA00023193"/>
    </source>
</evidence>